<dbReference type="InterPro" id="IPR002699">
    <property type="entry name" value="V_ATPase_D"/>
</dbReference>
<reference evidence="4 5" key="1">
    <citation type="journal article" date="2017" name="Environ. Microbiol.">
        <title>Decay of the glycolytic pathway and adaptation to intranuclear parasitism within Enterocytozoonidae microsporidia.</title>
        <authorList>
            <person name="Wiredu Boakye D."/>
            <person name="Jaroenlak P."/>
            <person name="Prachumwat A."/>
            <person name="Williams T.A."/>
            <person name="Bateman K.S."/>
            <person name="Itsathitphaisarn O."/>
            <person name="Sritunyalucksana K."/>
            <person name="Paszkiewicz K.H."/>
            <person name="Moore K.A."/>
            <person name="Stentiford G.D."/>
            <person name="Williams B.A."/>
        </authorList>
    </citation>
    <scope>NUCLEOTIDE SEQUENCE [LARGE SCALE GENOMIC DNA]</scope>
    <source>
        <strain evidence="4 5">TH1</strain>
    </source>
</reference>
<dbReference type="GO" id="GO:0000329">
    <property type="term" value="C:fungal-type vacuole membrane"/>
    <property type="evidence" value="ECO:0007669"/>
    <property type="project" value="EnsemblFungi"/>
</dbReference>
<organism evidence="4 5">
    <name type="scientific">Ecytonucleospora hepatopenaei</name>
    <dbReference type="NCBI Taxonomy" id="646526"/>
    <lineage>
        <taxon>Eukaryota</taxon>
        <taxon>Fungi</taxon>
        <taxon>Fungi incertae sedis</taxon>
        <taxon>Microsporidia</taxon>
        <taxon>Enterocytozoonidae</taxon>
        <taxon>Ecytonucleospora</taxon>
    </lineage>
</organism>
<dbReference type="EMBL" id="MNPJ01000019">
    <property type="protein sequence ID" value="OQS54495.1"/>
    <property type="molecule type" value="Genomic_DNA"/>
</dbReference>
<dbReference type="GO" id="GO:0007035">
    <property type="term" value="P:vacuolar acidification"/>
    <property type="evidence" value="ECO:0007669"/>
    <property type="project" value="EnsemblFungi"/>
</dbReference>
<dbReference type="PANTHER" id="PTHR11671">
    <property type="entry name" value="V-TYPE ATP SYNTHASE SUBUNIT D"/>
    <property type="match status" value="1"/>
</dbReference>
<sequence length="208" mass="24173">MTDTSKLPLFATRMNLQIVNQKITAMLRGHRLLKLKADALTQQFLKIEEKYKTLDKNTMNLFKQAYLALNKAQFLGANIDLFIKNSEKYPACLKTQKTIVSGVTLVHFSIETNCNSEEIHGRGGFTFYDARVKFKKLLELLVEICSIRNTYFSLKKTLDATNRRVNSLEVLVIPRLLTTRKFISTELDEQEREEFYRLKKIQKLNNNS</sequence>
<dbReference type="OrthoDB" id="7676488at2759"/>
<dbReference type="Pfam" id="PF01813">
    <property type="entry name" value="ATP-synt_D"/>
    <property type="match status" value="1"/>
</dbReference>
<keyword evidence="5" id="KW-1185">Reference proteome</keyword>
<keyword evidence="2" id="KW-0813">Transport</keyword>
<comment type="caution">
    <text evidence="4">The sequence shown here is derived from an EMBL/GenBank/DDBJ whole genome shotgun (WGS) entry which is preliminary data.</text>
</comment>
<dbReference type="Proteomes" id="UP000192758">
    <property type="component" value="Unassembled WGS sequence"/>
</dbReference>
<dbReference type="AlphaFoldDB" id="A0A1W0E5G1"/>
<dbReference type="STRING" id="646526.A0A1W0E5G1"/>
<evidence type="ECO:0000256" key="3">
    <source>
        <dbReference type="ARBA" id="ARBA00023065"/>
    </source>
</evidence>
<dbReference type="Gene3D" id="1.10.287.3240">
    <property type="match status" value="1"/>
</dbReference>
<proteinExistence type="inferred from homology"/>
<evidence type="ECO:0000256" key="1">
    <source>
        <dbReference type="ARBA" id="ARBA00005850"/>
    </source>
</evidence>
<dbReference type="GO" id="GO:0045121">
    <property type="term" value="C:membrane raft"/>
    <property type="evidence" value="ECO:0007669"/>
    <property type="project" value="EnsemblFungi"/>
</dbReference>
<dbReference type="VEuPathDB" id="MicrosporidiaDB:EHP00_3"/>
<dbReference type="NCBIfam" id="TIGR00309">
    <property type="entry name" value="V_ATPase_subD"/>
    <property type="match status" value="1"/>
</dbReference>
<keyword evidence="3" id="KW-0406">Ion transport</keyword>
<evidence type="ECO:0000313" key="5">
    <source>
        <dbReference type="Proteomes" id="UP000192758"/>
    </source>
</evidence>
<gene>
    <name evidence="4" type="primary">Vha36-1</name>
    <name evidence="4" type="ORF">EHP00_3</name>
</gene>
<evidence type="ECO:0000313" key="4">
    <source>
        <dbReference type="EMBL" id="OQS54495.1"/>
    </source>
</evidence>
<evidence type="ECO:0000256" key="2">
    <source>
        <dbReference type="ARBA" id="ARBA00022448"/>
    </source>
</evidence>
<comment type="similarity">
    <text evidence="1">Belongs to the V-ATPase D subunit family.</text>
</comment>
<dbReference type="GO" id="GO:0000221">
    <property type="term" value="C:vacuolar proton-transporting V-type ATPase, V1 domain"/>
    <property type="evidence" value="ECO:0007669"/>
    <property type="project" value="EnsemblFungi"/>
</dbReference>
<dbReference type="GO" id="GO:0046961">
    <property type="term" value="F:proton-transporting ATPase activity, rotational mechanism"/>
    <property type="evidence" value="ECO:0007669"/>
    <property type="project" value="EnsemblFungi"/>
</dbReference>
<accession>A0A1W0E5G1</accession>
<name>A0A1W0E5G1_9MICR</name>
<protein>
    <submittedName>
        <fullName evidence="4">Vha36-1</fullName>
    </submittedName>
</protein>